<evidence type="ECO:0000256" key="2">
    <source>
        <dbReference type="ARBA" id="ARBA00005697"/>
    </source>
</evidence>
<dbReference type="PANTHER" id="PTHR43337:SF1">
    <property type="entry name" value="XANTHINE_URACIL PERMEASE C887.17-RELATED"/>
    <property type="match status" value="1"/>
</dbReference>
<evidence type="ECO:0000256" key="6">
    <source>
        <dbReference type="ARBA" id="ARBA00023136"/>
    </source>
</evidence>
<dbReference type="GO" id="GO:0005345">
    <property type="term" value="F:purine nucleobase transmembrane transporter activity"/>
    <property type="evidence" value="ECO:0007669"/>
    <property type="project" value="TreeGrafter"/>
</dbReference>
<keyword evidence="3" id="KW-0813">Transport</keyword>
<feature type="compositionally biased region" description="Low complexity" evidence="7">
    <location>
        <begin position="1164"/>
        <end position="1177"/>
    </location>
</feature>
<evidence type="ECO:0000256" key="7">
    <source>
        <dbReference type="SAM" id="MobiDB-lite"/>
    </source>
</evidence>
<dbReference type="GO" id="GO:0005886">
    <property type="term" value="C:plasma membrane"/>
    <property type="evidence" value="ECO:0007669"/>
    <property type="project" value="TreeGrafter"/>
</dbReference>
<keyword evidence="5 8" id="KW-1133">Transmembrane helix</keyword>
<evidence type="ECO:0000256" key="5">
    <source>
        <dbReference type="ARBA" id="ARBA00022989"/>
    </source>
</evidence>
<feature type="transmembrane region" description="Helical" evidence="8">
    <location>
        <begin position="205"/>
        <end position="227"/>
    </location>
</feature>
<dbReference type="GO" id="GO:0015853">
    <property type="term" value="P:adenine transport"/>
    <property type="evidence" value="ECO:0007669"/>
    <property type="project" value="TreeGrafter"/>
</dbReference>
<evidence type="ECO:0000256" key="1">
    <source>
        <dbReference type="ARBA" id="ARBA00004127"/>
    </source>
</evidence>
<feature type="compositionally biased region" description="Low complexity" evidence="7">
    <location>
        <begin position="892"/>
        <end position="905"/>
    </location>
</feature>
<evidence type="ECO:0000313" key="9">
    <source>
        <dbReference type="EMBL" id="JAT74195.1"/>
    </source>
</evidence>
<sequence length="1271" mass="132079">MAGLQKLSGVVVEAWNGTRRSINASAKGIATSTETAVSKMGDGLDSVNKRLDKMSMRLNNWADGNRIGRYFRFRERNAKFTVELRAGTITFLMVAYILAVNPNILQATGGTCSPAENCNQANSELMGAACLSNVTDPLAVDCLANLQRNLITATAASSLISTFVIGALANLPLALAPGLGVNAYVAYQVIGVYGRGELTYQQTMATIFVESWIFILLSITGVRGGIIKFMPKTVALASSVGIGLLLAFTGLRNLDVVVFDSSTLVQLGGCTDRSQTYVYSFDAPLTPATGANATAIVLATADVFGCSGGQMRSATMWLGIAGGFISALCLYVGVKGALIIGIAFVTVISWIPGHAATYLGATSAIPGGEARLQVFRKIVAAPTLDATGLAWSWDAFDTSELWVVLITLLYIDLLDCTGTLLSMAHVLDSVLPGFLDDAGEFPGQMWAFLADGIGILIGSMMGTTPLTVFIESAAGIEDGGRTGLTAITVSMYFFIALFFSPVLASIPPYATGAALVLVGAILIGHVNRIEWDNIGEAIPALLTIILMPMTYSVAYGVIAGLSSYIAIHAPFWLWDMIMRRLRPPDEDAGGSSRMRHSNLYIRRKALQGSSFGGNGFGAPSEDESYVTTNSQRSGLPHSISLGMRSVQGLGSPQTSVFEAGEEAAAALANRGRGRSFTNFRMSFDPSPHRAPSPLPLAASRQNSFIAGVLPPGISETELAGLSGPGGRSIRKVVPRPLAQQRTSVGTGVELAPRSGVLRSSKSMGPGVGQAPAAGGFSLFPEVSSVSADAEVPGKAAGGFKLFGDVEAPAPPSRPPSPPRPFQLFGDIQPLGEASDDAEAAEEGAKGGSDGTSTSRSEDGSAGGETRDTVASFKAFDLGPQPMMDREGTADMSSFGGSAAGSTGNSYNLPPAFPMFGGAGARSAPAQHFAPRVPRRGSGADDDEDDVMAPRISMAYEGVLPERRTRSSPEGARRTARSSSGGGGDEDSAAGEEEDDEPLPSSSGSEGIPTTRRDSYTRYRLQHRPYAWGGRARGAGVAGSDEDDEGEDGEEEVSAVRVSRSSAGGAVQRRSEPPPYLGHSAFGAAQRWRGAGAAESSGSEASSDGAGGVAGRSRSASPRRQEGLPSLRGVVRTLSTSDTAQRRPGLPWFPPASPTAGEGGGGDGAAAARGAARQPARRSVSLLAGLWGGDRPGDGADDASPRPGVPALSPFDVATPAPAAGRGVPGPLPTSPHDEWSMEIRPSGLRMDEEYDSDDGGPASRGRPPRLRPPGQ</sequence>
<dbReference type="EMBL" id="GDKF01004427">
    <property type="protein sequence ID" value="JAT74195.1"/>
    <property type="molecule type" value="Transcribed_RNA"/>
</dbReference>
<keyword evidence="4 8" id="KW-0812">Transmembrane</keyword>
<proteinExistence type="inferred from homology"/>
<dbReference type="InterPro" id="IPR006043">
    <property type="entry name" value="NCS2"/>
</dbReference>
<feature type="compositionally biased region" description="Low complexity" evidence="7">
    <location>
        <begin position="1080"/>
        <end position="1103"/>
    </location>
</feature>
<protein>
    <recommendedName>
        <fullName evidence="10">Adenine/guanine permease AZG1</fullName>
    </recommendedName>
</protein>
<gene>
    <name evidence="9" type="ORF">g.2678</name>
</gene>
<feature type="transmembrane region" description="Helical" evidence="8">
    <location>
        <begin position="557"/>
        <end position="574"/>
    </location>
</feature>
<comment type="subcellular location">
    <subcellularLocation>
        <location evidence="1">Endomembrane system</location>
        <topology evidence="1">Multi-pass membrane protein</topology>
    </subcellularLocation>
</comment>
<evidence type="ECO:0000256" key="8">
    <source>
        <dbReference type="SAM" id="Phobius"/>
    </source>
</evidence>
<evidence type="ECO:0000256" key="3">
    <source>
        <dbReference type="ARBA" id="ARBA00022448"/>
    </source>
</evidence>
<feature type="transmembrane region" description="Helical" evidence="8">
    <location>
        <begin position="446"/>
        <end position="470"/>
    </location>
</feature>
<dbReference type="AlphaFoldDB" id="A0A1D2A5E8"/>
<dbReference type="Pfam" id="PF00860">
    <property type="entry name" value="Xan_ur_permease"/>
    <property type="match status" value="2"/>
</dbReference>
<feature type="compositionally biased region" description="Acidic residues" evidence="7">
    <location>
        <begin position="1039"/>
        <end position="1052"/>
    </location>
</feature>
<accession>A0A1D2A5E8</accession>
<feature type="transmembrane region" description="Helical" evidence="8">
    <location>
        <begin position="401"/>
        <end position="426"/>
    </location>
</feature>
<dbReference type="InterPro" id="IPR045018">
    <property type="entry name" value="Azg-like"/>
</dbReference>
<evidence type="ECO:0000256" key="4">
    <source>
        <dbReference type="ARBA" id="ARBA00022692"/>
    </source>
</evidence>
<comment type="similarity">
    <text evidence="2">Belongs to the nucleobase:cation symporter-2 (NCS2) (TC 2.A.40) family. Azg-like subfamily.</text>
</comment>
<name>A0A1D2A5E8_AUXPR</name>
<feature type="transmembrane region" description="Helical" evidence="8">
    <location>
        <begin position="233"/>
        <end position="251"/>
    </location>
</feature>
<organism evidence="9">
    <name type="scientific">Auxenochlorella protothecoides</name>
    <name type="common">Green microalga</name>
    <name type="synonym">Chlorella protothecoides</name>
    <dbReference type="NCBI Taxonomy" id="3075"/>
    <lineage>
        <taxon>Eukaryota</taxon>
        <taxon>Viridiplantae</taxon>
        <taxon>Chlorophyta</taxon>
        <taxon>core chlorophytes</taxon>
        <taxon>Trebouxiophyceae</taxon>
        <taxon>Chlorellales</taxon>
        <taxon>Chlorellaceae</taxon>
        <taxon>Auxenochlorella</taxon>
    </lineage>
</organism>
<feature type="compositionally biased region" description="Basic and acidic residues" evidence="7">
    <location>
        <begin position="959"/>
        <end position="972"/>
    </location>
</feature>
<feature type="transmembrane region" description="Helical" evidence="8">
    <location>
        <begin position="482"/>
        <end position="503"/>
    </location>
</feature>
<feature type="transmembrane region" description="Helical" evidence="8">
    <location>
        <begin position="509"/>
        <end position="527"/>
    </location>
</feature>
<dbReference type="GO" id="GO:0012505">
    <property type="term" value="C:endomembrane system"/>
    <property type="evidence" value="ECO:0007669"/>
    <property type="project" value="UniProtKB-SubCell"/>
</dbReference>
<feature type="compositionally biased region" description="Acidic residues" evidence="7">
    <location>
        <begin position="983"/>
        <end position="997"/>
    </location>
</feature>
<feature type="region of interest" description="Disordered" evidence="7">
    <location>
        <begin position="802"/>
        <end position="1271"/>
    </location>
</feature>
<evidence type="ECO:0008006" key="10">
    <source>
        <dbReference type="Google" id="ProtNLM"/>
    </source>
</evidence>
<feature type="transmembrane region" description="Helical" evidence="8">
    <location>
        <begin position="314"/>
        <end position="333"/>
    </location>
</feature>
<dbReference type="GO" id="GO:0015854">
    <property type="term" value="P:guanine transport"/>
    <property type="evidence" value="ECO:0007669"/>
    <property type="project" value="TreeGrafter"/>
</dbReference>
<keyword evidence="6 8" id="KW-0472">Membrane</keyword>
<feature type="compositionally biased region" description="Low complexity" evidence="7">
    <location>
        <begin position="1054"/>
        <end position="1066"/>
    </location>
</feature>
<reference evidence="9" key="1">
    <citation type="submission" date="2015-08" db="EMBL/GenBank/DDBJ databases">
        <authorList>
            <person name="Babu N.S."/>
            <person name="Beckwith C.J."/>
            <person name="Beseler K.G."/>
            <person name="Brison A."/>
            <person name="Carone J.V."/>
            <person name="Caskin T.P."/>
            <person name="Diamond M."/>
            <person name="Durham M.E."/>
            <person name="Foxe J.M."/>
            <person name="Go M."/>
            <person name="Henderson B.A."/>
            <person name="Jones I.B."/>
            <person name="McGettigan J.A."/>
            <person name="Micheletti S.J."/>
            <person name="Nasrallah M.E."/>
            <person name="Ortiz D."/>
            <person name="Piller C.R."/>
            <person name="Privatt S.R."/>
            <person name="Schneider S.L."/>
            <person name="Sharp S."/>
            <person name="Smith T.C."/>
            <person name="Stanton J.D."/>
            <person name="Ullery H.E."/>
            <person name="Wilson R.J."/>
            <person name="Serrano M.G."/>
            <person name="Buck G."/>
            <person name="Lee V."/>
            <person name="Wang Y."/>
            <person name="Carvalho R."/>
            <person name="Voegtly L."/>
            <person name="Shi R."/>
            <person name="Duckworth R."/>
            <person name="Johnson A."/>
            <person name="Loviza R."/>
            <person name="Walstead R."/>
            <person name="Shah Z."/>
            <person name="Kiflezghi M."/>
            <person name="Wade K."/>
            <person name="Ball S.L."/>
            <person name="Bradley K.W."/>
            <person name="Asai D.J."/>
            <person name="Bowman C.A."/>
            <person name="Russell D.A."/>
            <person name="Pope W.H."/>
            <person name="Jacobs-Sera D."/>
            <person name="Hendrix R.W."/>
            <person name="Hatfull G.F."/>
        </authorList>
    </citation>
    <scope>NUCLEOTIDE SEQUENCE</scope>
</reference>
<feature type="transmembrane region" description="Helical" evidence="8">
    <location>
        <begin position="339"/>
        <end position="361"/>
    </location>
</feature>
<feature type="compositionally biased region" description="Pro residues" evidence="7">
    <location>
        <begin position="808"/>
        <end position="820"/>
    </location>
</feature>
<dbReference type="PANTHER" id="PTHR43337">
    <property type="entry name" value="XANTHINE/URACIL PERMEASE C887.17-RELATED"/>
    <property type="match status" value="1"/>
</dbReference>